<dbReference type="InterPro" id="IPR036322">
    <property type="entry name" value="WD40_repeat_dom_sf"/>
</dbReference>
<reference evidence="4 5" key="1">
    <citation type="submission" date="2023-12" db="EMBL/GenBank/DDBJ databases">
        <title>A high-quality genome assembly for Dillenia turbinata (Dilleniales).</title>
        <authorList>
            <person name="Chanderbali A."/>
        </authorList>
    </citation>
    <scope>NUCLEOTIDE SEQUENCE [LARGE SCALE GENOMIC DNA]</scope>
    <source>
        <strain evidence="4">LSX21</strain>
        <tissue evidence="4">Leaf</tissue>
    </source>
</reference>
<organism evidence="4 5">
    <name type="scientific">Dillenia turbinata</name>
    <dbReference type="NCBI Taxonomy" id="194707"/>
    <lineage>
        <taxon>Eukaryota</taxon>
        <taxon>Viridiplantae</taxon>
        <taxon>Streptophyta</taxon>
        <taxon>Embryophyta</taxon>
        <taxon>Tracheophyta</taxon>
        <taxon>Spermatophyta</taxon>
        <taxon>Magnoliopsida</taxon>
        <taxon>eudicotyledons</taxon>
        <taxon>Gunneridae</taxon>
        <taxon>Pentapetalae</taxon>
        <taxon>Dilleniales</taxon>
        <taxon>Dilleniaceae</taxon>
        <taxon>Dillenia</taxon>
    </lineage>
</organism>
<proteinExistence type="predicted"/>
<evidence type="ECO:0000313" key="4">
    <source>
        <dbReference type="EMBL" id="KAK6933856.1"/>
    </source>
</evidence>
<evidence type="ECO:0000313" key="5">
    <source>
        <dbReference type="Proteomes" id="UP001370490"/>
    </source>
</evidence>
<dbReference type="InterPro" id="IPR042627">
    <property type="entry name" value="FBXW2"/>
</dbReference>
<dbReference type="AlphaFoldDB" id="A0AAN8ZD81"/>
<dbReference type="EMBL" id="JBAMMX010000009">
    <property type="protein sequence ID" value="KAK6933856.1"/>
    <property type="molecule type" value="Genomic_DNA"/>
</dbReference>
<evidence type="ECO:0000256" key="1">
    <source>
        <dbReference type="ARBA" id="ARBA00022574"/>
    </source>
</evidence>
<keyword evidence="5" id="KW-1185">Reference proteome</keyword>
<protein>
    <submittedName>
        <fullName evidence="4">F-box domain</fullName>
    </submittedName>
</protein>
<dbReference type="SMART" id="SM00320">
    <property type="entry name" value="WD40"/>
    <property type="match status" value="4"/>
</dbReference>
<dbReference type="InterPro" id="IPR001810">
    <property type="entry name" value="F-box_dom"/>
</dbReference>
<dbReference type="InterPro" id="IPR015943">
    <property type="entry name" value="WD40/YVTN_repeat-like_dom_sf"/>
</dbReference>
<gene>
    <name evidence="4" type="ORF">RJ641_036750</name>
</gene>
<feature type="domain" description="F-box" evidence="3">
    <location>
        <begin position="20"/>
        <end position="50"/>
    </location>
</feature>
<dbReference type="Proteomes" id="UP001370490">
    <property type="component" value="Unassembled WGS sequence"/>
</dbReference>
<keyword evidence="2" id="KW-0677">Repeat</keyword>
<name>A0AAN8ZD81_9MAGN</name>
<dbReference type="SUPFAM" id="SSF81383">
    <property type="entry name" value="F-box domain"/>
    <property type="match status" value="1"/>
</dbReference>
<dbReference type="PANTHER" id="PTHR44436">
    <property type="entry name" value="F-BOX/WD REPEAT-CONTAINING PROTEIN 2"/>
    <property type="match status" value="1"/>
</dbReference>
<dbReference type="InterPro" id="IPR036047">
    <property type="entry name" value="F-box-like_dom_sf"/>
</dbReference>
<keyword evidence="1" id="KW-0853">WD repeat</keyword>
<evidence type="ECO:0000259" key="3">
    <source>
        <dbReference type="Pfam" id="PF12937"/>
    </source>
</evidence>
<sequence length="438" mass="48815">MESRKKTSKGPTTVYSLGHDTLCMIFSLLDLFDLVRSTLVCKSWYLFSSSSSNPKRVAFYRNTVINGSKLLHIWYYKHQLRSTGLSNMPTISGELLKIHPEEQALEYHRLGLQEGAIHIDQWKGHSIGVDHCSMKMGLILTGGGDKVIRLWSSESYKVLEEHLVPDRSRVIDFDFDECKIVGLIGTQLCIWRRQGRRSIFPSSEGTFAKGLCMRYADPEAVVGCEDGAARVFDMYNQKCSQIIRMHAGPLTCLCLTDSQMIISGSSAGRITISGLSGDGPLATMRAAPSLTGIRTLCFNPRSHLVFAGTNAGHALCWDIRMMRSLWETRVSPNVVFSMQHQRNDVSSLVVGGIDGILRVMNQDTGEVVSRCIIDGTSSSSLQTHGIVQRKRGRRISEDTQLDQIPKSARPPITCLAVGMKKVVTTHNGKNIRLWRFSF</sequence>
<dbReference type="PANTHER" id="PTHR44436:SF1">
    <property type="entry name" value="F-BOX_WD REPEAT-CONTAINING PROTEIN 2"/>
    <property type="match status" value="1"/>
</dbReference>
<dbReference type="Pfam" id="PF12937">
    <property type="entry name" value="F-box-like"/>
    <property type="match status" value="1"/>
</dbReference>
<accession>A0AAN8ZD81</accession>
<comment type="caution">
    <text evidence="4">The sequence shown here is derived from an EMBL/GenBank/DDBJ whole genome shotgun (WGS) entry which is preliminary data.</text>
</comment>
<dbReference type="SUPFAM" id="SSF50978">
    <property type="entry name" value="WD40 repeat-like"/>
    <property type="match status" value="1"/>
</dbReference>
<dbReference type="Gene3D" id="2.130.10.10">
    <property type="entry name" value="YVTN repeat-like/Quinoprotein amine dehydrogenase"/>
    <property type="match status" value="1"/>
</dbReference>
<evidence type="ECO:0000256" key="2">
    <source>
        <dbReference type="ARBA" id="ARBA00022737"/>
    </source>
</evidence>
<dbReference type="InterPro" id="IPR001680">
    <property type="entry name" value="WD40_rpt"/>
</dbReference>
<dbReference type="Gene3D" id="1.20.1280.50">
    <property type="match status" value="1"/>
</dbReference>